<evidence type="ECO:0000313" key="2">
    <source>
        <dbReference type="EMBL" id="KAA0154086.1"/>
    </source>
</evidence>
<dbReference type="Proteomes" id="UP000323011">
    <property type="component" value="Unassembled WGS sequence"/>
</dbReference>
<evidence type="ECO:0000313" key="3">
    <source>
        <dbReference type="Proteomes" id="UP000323011"/>
    </source>
</evidence>
<dbReference type="AlphaFoldDB" id="A0A5A8CLW8"/>
<reference evidence="2 3" key="1">
    <citation type="submission" date="2019-07" db="EMBL/GenBank/DDBJ databases">
        <title>Genomes of Cafeteria roenbergensis.</title>
        <authorList>
            <person name="Fischer M.G."/>
            <person name="Hackl T."/>
            <person name="Roman M."/>
        </authorList>
    </citation>
    <scope>NUCLEOTIDE SEQUENCE [LARGE SCALE GENOMIC DNA]</scope>
    <source>
        <strain evidence="2 3">BVI</strain>
    </source>
</reference>
<accession>A0A5A8CLW8</accession>
<evidence type="ECO:0000256" key="1">
    <source>
        <dbReference type="SAM" id="MobiDB-lite"/>
    </source>
</evidence>
<gene>
    <name evidence="2" type="ORF">FNF29_02709</name>
</gene>
<sequence length="110" mass="11814">MNRIVNHLVNEFVVKALARNKAFQSAVVRTVDSFKGAADKVSGAAGDAAAATPKTARTQGKIKPEIPENMAEAPQPERAPKPAADPRDKGFFGHLSDVVKQDVSDMFGRR</sequence>
<feature type="compositionally biased region" description="Basic and acidic residues" evidence="1">
    <location>
        <begin position="78"/>
        <end position="92"/>
    </location>
</feature>
<comment type="caution">
    <text evidence="2">The sequence shown here is derived from an EMBL/GenBank/DDBJ whole genome shotgun (WGS) entry which is preliminary data.</text>
</comment>
<name>A0A5A8CLW8_CAFRO</name>
<protein>
    <submittedName>
        <fullName evidence="2">Uncharacterized protein</fullName>
    </submittedName>
</protein>
<feature type="compositionally biased region" description="Low complexity" evidence="1">
    <location>
        <begin position="43"/>
        <end position="58"/>
    </location>
</feature>
<keyword evidence="3" id="KW-1185">Reference proteome</keyword>
<proteinExistence type="predicted"/>
<organism evidence="2 3">
    <name type="scientific">Cafeteria roenbergensis</name>
    <name type="common">Marine flagellate</name>
    <dbReference type="NCBI Taxonomy" id="33653"/>
    <lineage>
        <taxon>Eukaryota</taxon>
        <taxon>Sar</taxon>
        <taxon>Stramenopiles</taxon>
        <taxon>Bigyra</taxon>
        <taxon>Opalozoa</taxon>
        <taxon>Bicosoecida</taxon>
        <taxon>Cafeteriaceae</taxon>
        <taxon>Cafeteria</taxon>
    </lineage>
</organism>
<feature type="region of interest" description="Disordered" evidence="1">
    <location>
        <begin position="43"/>
        <end position="92"/>
    </location>
</feature>
<dbReference type="EMBL" id="VLTN01000013">
    <property type="protein sequence ID" value="KAA0154086.1"/>
    <property type="molecule type" value="Genomic_DNA"/>
</dbReference>